<dbReference type="InterPro" id="IPR036393">
    <property type="entry name" value="AceGlu_kinase-like_sf"/>
</dbReference>
<proteinExistence type="predicted"/>
<name>A0A9D9NNY5_9BACT</name>
<keyword evidence="2" id="KW-0418">Kinase</keyword>
<evidence type="ECO:0000313" key="2">
    <source>
        <dbReference type="EMBL" id="MBO8480048.1"/>
    </source>
</evidence>
<dbReference type="AlphaFoldDB" id="A0A9D9NNY5"/>
<dbReference type="Pfam" id="PF00696">
    <property type="entry name" value="AA_kinase"/>
    <property type="match status" value="1"/>
</dbReference>
<reference evidence="2" key="1">
    <citation type="submission" date="2020-10" db="EMBL/GenBank/DDBJ databases">
        <authorList>
            <person name="Gilroy R."/>
        </authorList>
    </citation>
    <scope>NUCLEOTIDE SEQUENCE</scope>
    <source>
        <strain evidence="2">B3-1481</strain>
    </source>
</reference>
<accession>A0A9D9NNY5</accession>
<dbReference type="Proteomes" id="UP000823769">
    <property type="component" value="Unassembled WGS sequence"/>
</dbReference>
<dbReference type="Gene3D" id="3.40.1160.10">
    <property type="entry name" value="Acetylglutamate kinase-like"/>
    <property type="match status" value="1"/>
</dbReference>
<comment type="caution">
    <text evidence="2">The sequence shown here is derived from an EMBL/GenBank/DDBJ whole genome shotgun (WGS) entry which is preliminary data.</text>
</comment>
<evidence type="ECO:0000313" key="3">
    <source>
        <dbReference type="Proteomes" id="UP000823769"/>
    </source>
</evidence>
<reference evidence="2" key="2">
    <citation type="journal article" date="2021" name="PeerJ">
        <title>Extensive microbial diversity within the chicken gut microbiome revealed by metagenomics and culture.</title>
        <authorList>
            <person name="Gilroy R."/>
            <person name="Ravi A."/>
            <person name="Getino M."/>
            <person name="Pursley I."/>
            <person name="Horton D.L."/>
            <person name="Alikhan N.F."/>
            <person name="Baker D."/>
            <person name="Gharbi K."/>
            <person name="Hall N."/>
            <person name="Watson M."/>
            <person name="Adriaenssens E.M."/>
            <person name="Foster-Nyarko E."/>
            <person name="Jarju S."/>
            <person name="Secka A."/>
            <person name="Antonio M."/>
            <person name="Oren A."/>
            <person name="Chaudhuri R.R."/>
            <person name="La Ragione R."/>
            <person name="Hildebrand F."/>
            <person name="Pallen M.J."/>
        </authorList>
    </citation>
    <scope>NUCLEOTIDE SEQUENCE</scope>
    <source>
        <strain evidence="2">B3-1481</strain>
    </source>
</reference>
<dbReference type="InterPro" id="IPR001048">
    <property type="entry name" value="Asp/Glu/Uridylate_kinase"/>
</dbReference>
<organism evidence="2 3">
    <name type="scientific">Candidatus Cryptobacteroides avistercoris</name>
    <dbReference type="NCBI Taxonomy" id="2840758"/>
    <lineage>
        <taxon>Bacteria</taxon>
        <taxon>Pseudomonadati</taxon>
        <taxon>Bacteroidota</taxon>
        <taxon>Bacteroidia</taxon>
        <taxon>Bacteroidales</taxon>
        <taxon>Candidatus Cryptobacteroides</taxon>
    </lineage>
</organism>
<sequence>MIKVVKIGGNVVDNEELLRQFCRDFAQLQGPKLLVHGGGALASRMQKQLGMEPRMIEGRRVTDEDTLRIVTMV</sequence>
<protein>
    <submittedName>
        <fullName evidence="2">Acetylglutamate kinase</fullName>
    </submittedName>
</protein>
<dbReference type="GO" id="GO:0016301">
    <property type="term" value="F:kinase activity"/>
    <property type="evidence" value="ECO:0007669"/>
    <property type="project" value="UniProtKB-KW"/>
</dbReference>
<feature type="non-terminal residue" evidence="2">
    <location>
        <position position="73"/>
    </location>
</feature>
<gene>
    <name evidence="2" type="ORF">IAB76_02920</name>
</gene>
<dbReference type="SUPFAM" id="SSF53633">
    <property type="entry name" value="Carbamate kinase-like"/>
    <property type="match status" value="1"/>
</dbReference>
<dbReference type="EMBL" id="JADILW010000042">
    <property type="protein sequence ID" value="MBO8480048.1"/>
    <property type="molecule type" value="Genomic_DNA"/>
</dbReference>
<keyword evidence="2" id="KW-0808">Transferase</keyword>
<evidence type="ECO:0000259" key="1">
    <source>
        <dbReference type="Pfam" id="PF00696"/>
    </source>
</evidence>
<feature type="domain" description="Aspartate/glutamate/uridylate kinase" evidence="1">
    <location>
        <begin position="1"/>
        <end position="72"/>
    </location>
</feature>